<dbReference type="AlphaFoldDB" id="A0A839A959"/>
<dbReference type="GO" id="GO:0005737">
    <property type="term" value="C:cytoplasm"/>
    <property type="evidence" value="ECO:0007669"/>
    <property type="project" value="TreeGrafter"/>
</dbReference>
<keyword evidence="6" id="KW-1185">Reference proteome</keyword>
<dbReference type="InterPro" id="IPR050251">
    <property type="entry name" value="HpcH-HpaI_aldolase"/>
</dbReference>
<gene>
    <name evidence="5" type="ORF">H2509_01885</name>
</gene>
<accession>A0A839A959</accession>
<dbReference type="RefSeq" id="WP_182161724.1">
    <property type="nucleotide sequence ID" value="NZ_JACFXV010000031.1"/>
</dbReference>
<dbReference type="PANTHER" id="PTHR30502:SF0">
    <property type="entry name" value="PHOSPHOENOLPYRUVATE CARBOXYLASE FAMILY PROTEIN"/>
    <property type="match status" value="1"/>
</dbReference>
<evidence type="ECO:0000313" key="6">
    <source>
        <dbReference type="Proteomes" id="UP000541109"/>
    </source>
</evidence>
<name>A0A839A959_9HYPH</name>
<dbReference type="InterPro" id="IPR005000">
    <property type="entry name" value="Aldolase/citrate-lyase_domain"/>
</dbReference>
<comment type="similarity">
    <text evidence="1">Belongs to the HpcH/HpaI aldolase family.</text>
</comment>
<dbReference type="Gene3D" id="3.20.20.60">
    <property type="entry name" value="Phosphoenolpyruvate-binding domains"/>
    <property type="match status" value="1"/>
</dbReference>
<evidence type="ECO:0000256" key="1">
    <source>
        <dbReference type="ARBA" id="ARBA00005568"/>
    </source>
</evidence>
<feature type="domain" description="HpcH/HpaI aldolase/citrate lyase" evidence="4">
    <location>
        <begin position="18"/>
        <end position="221"/>
    </location>
</feature>
<evidence type="ECO:0000313" key="5">
    <source>
        <dbReference type="EMBL" id="MBA5775871.1"/>
    </source>
</evidence>
<dbReference type="GO" id="GO:0016832">
    <property type="term" value="F:aldehyde-lyase activity"/>
    <property type="evidence" value="ECO:0007669"/>
    <property type="project" value="TreeGrafter"/>
</dbReference>
<keyword evidence="2" id="KW-0479">Metal-binding</keyword>
<reference evidence="5 6" key="1">
    <citation type="submission" date="2020-07" db="EMBL/GenBank/DDBJ databases">
        <title>Stappia sp., F7233, whole genome shotgun sequencing project.</title>
        <authorList>
            <person name="Jiang S."/>
            <person name="Liu Z.W."/>
            <person name="Du Z.J."/>
        </authorList>
    </citation>
    <scope>NUCLEOTIDE SEQUENCE [LARGE SCALE GENOMIC DNA]</scope>
    <source>
        <strain evidence="5 6">F7233</strain>
    </source>
</reference>
<keyword evidence="3" id="KW-0456">Lyase</keyword>
<proteinExistence type="inferred from homology"/>
<dbReference type="SUPFAM" id="SSF51621">
    <property type="entry name" value="Phosphoenolpyruvate/pyruvate domain"/>
    <property type="match status" value="1"/>
</dbReference>
<evidence type="ECO:0000259" key="4">
    <source>
        <dbReference type="Pfam" id="PF03328"/>
    </source>
</evidence>
<dbReference type="GO" id="GO:0046872">
    <property type="term" value="F:metal ion binding"/>
    <property type="evidence" value="ECO:0007669"/>
    <property type="project" value="UniProtKB-KW"/>
</dbReference>
<evidence type="ECO:0000256" key="3">
    <source>
        <dbReference type="ARBA" id="ARBA00023239"/>
    </source>
</evidence>
<dbReference type="PANTHER" id="PTHR30502">
    <property type="entry name" value="2-KETO-3-DEOXY-L-RHAMNONATE ALDOLASE"/>
    <property type="match status" value="1"/>
</dbReference>
<dbReference type="Pfam" id="PF03328">
    <property type="entry name" value="HpcH_HpaI"/>
    <property type="match status" value="1"/>
</dbReference>
<dbReference type="InterPro" id="IPR040442">
    <property type="entry name" value="Pyrv_kinase-like_dom_sf"/>
</dbReference>
<organism evidence="5 6">
    <name type="scientific">Stappia albiluteola</name>
    <dbReference type="NCBI Taxonomy" id="2758565"/>
    <lineage>
        <taxon>Bacteria</taxon>
        <taxon>Pseudomonadati</taxon>
        <taxon>Pseudomonadota</taxon>
        <taxon>Alphaproteobacteria</taxon>
        <taxon>Hyphomicrobiales</taxon>
        <taxon>Stappiaceae</taxon>
        <taxon>Stappia</taxon>
    </lineage>
</organism>
<evidence type="ECO:0000256" key="2">
    <source>
        <dbReference type="ARBA" id="ARBA00022723"/>
    </source>
</evidence>
<dbReference type="InterPro" id="IPR015813">
    <property type="entry name" value="Pyrv/PenolPyrv_kinase-like_dom"/>
</dbReference>
<dbReference type="EMBL" id="JACFXV010000031">
    <property type="protein sequence ID" value="MBA5775871.1"/>
    <property type="molecule type" value="Genomic_DNA"/>
</dbReference>
<sequence length="257" mass="27143">MDLPKNAFKAAITEGRQQIGLWCSIPDPTTIEMLAGCGFDWLMIDTEHTAMSTGDVLALLQAVAPYPVTPIVRPSSLNPPEIKRLLDCGIQTLLIPYVQNAEEAYLAAAAVAYPPAGIRGVAGITRASRFGAIPDYHRHAREEICLIVQIETLDALGKLEEIAAVPGIDAIFIGPADLAASMGYPGEPSHPAVKTAVLDAIKRVRAAGLPAGILTLDQLFLEDVIEGGSVFTAVDVDAAILGRGALAQAGKWNTRKG</sequence>
<protein>
    <submittedName>
        <fullName evidence="5">4-hydroxy-2-oxo-heptane-1,7-dioate aldolase</fullName>
    </submittedName>
</protein>
<comment type="caution">
    <text evidence="5">The sequence shown here is derived from an EMBL/GenBank/DDBJ whole genome shotgun (WGS) entry which is preliminary data.</text>
</comment>
<dbReference type="Proteomes" id="UP000541109">
    <property type="component" value="Unassembled WGS sequence"/>
</dbReference>